<feature type="domain" description="TLC" evidence="7">
    <location>
        <begin position="50"/>
        <end position="254"/>
    </location>
</feature>
<proteinExistence type="predicted"/>
<organism evidence="8">
    <name type="scientific">Tetraselmis sp. GSL018</name>
    <dbReference type="NCBI Taxonomy" id="582737"/>
    <lineage>
        <taxon>Eukaryota</taxon>
        <taxon>Viridiplantae</taxon>
        <taxon>Chlorophyta</taxon>
        <taxon>core chlorophytes</taxon>
        <taxon>Chlorodendrophyceae</taxon>
        <taxon>Chlorodendrales</taxon>
        <taxon>Chlorodendraceae</taxon>
        <taxon>Tetraselmis</taxon>
    </lineage>
</organism>
<dbReference type="PANTHER" id="PTHR13439">
    <property type="entry name" value="CT120 PROTEIN"/>
    <property type="match status" value="1"/>
</dbReference>
<feature type="transmembrane region" description="Helical" evidence="6">
    <location>
        <begin position="224"/>
        <end position="243"/>
    </location>
</feature>
<dbReference type="InterPro" id="IPR050846">
    <property type="entry name" value="TLCD"/>
</dbReference>
<evidence type="ECO:0000259" key="7">
    <source>
        <dbReference type="PROSITE" id="PS50922"/>
    </source>
</evidence>
<feature type="transmembrane region" description="Helical" evidence="6">
    <location>
        <begin position="97"/>
        <end position="114"/>
    </location>
</feature>
<keyword evidence="4 5" id="KW-0472">Membrane</keyword>
<dbReference type="SMART" id="SM00724">
    <property type="entry name" value="TLC"/>
    <property type="match status" value="1"/>
</dbReference>
<evidence type="ECO:0000256" key="4">
    <source>
        <dbReference type="ARBA" id="ARBA00023136"/>
    </source>
</evidence>
<evidence type="ECO:0000256" key="3">
    <source>
        <dbReference type="ARBA" id="ARBA00022989"/>
    </source>
</evidence>
<comment type="subcellular location">
    <subcellularLocation>
        <location evidence="1">Membrane</location>
        <topology evidence="1">Multi-pass membrane protein</topology>
    </subcellularLocation>
</comment>
<dbReference type="InterPro" id="IPR006634">
    <property type="entry name" value="TLC-dom"/>
</dbReference>
<name>A0A061QSV5_9CHLO</name>
<gene>
    <name evidence="8" type="ORF">TSPGSL018_19908</name>
</gene>
<keyword evidence="3 6" id="KW-1133">Transmembrane helix</keyword>
<dbReference type="GO" id="GO:0016020">
    <property type="term" value="C:membrane"/>
    <property type="evidence" value="ECO:0007669"/>
    <property type="project" value="UniProtKB-SubCell"/>
</dbReference>
<dbReference type="GO" id="GO:0055088">
    <property type="term" value="P:lipid homeostasis"/>
    <property type="evidence" value="ECO:0007669"/>
    <property type="project" value="TreeGrafter"/>
</dbReference>
<evidence type="ECO:0000313" key="8">
    <source>
        <dbReference type="EMBL" id="JAC63732.1"/>
    </source>
</evidence>
<accession>A0A061QSV5</accession>
<evidence type="ECO:0000256" key="1">
    <source>
        <dbReference type="ARBA" id="ARBA00004141"/>
    </source>
</evidence>
<dbReference type="Pfam" id="PF03798">
    <property type="entry name" value="TRAM_LAG1_CLN8"/>
    <property type="match status" value="1"/>
</dbReference>
<sequence length="260" mass="29514">MWDNKLLGVSATGLFFLSLDWGLRLGPSGRTLLRILRKNSADLSPSKRRQLLHHAATKIAGHVHNMVALPLAFYLLLFEPALREDPFYASTPLAYRLVVWSAGYFVHDVVNVVSNYDLEGFGFLVHSFFCCALFCYGVFTMQCQYFGASFLTWEFSTPFVHLRWFLFEMGLKDSRLYFYNGLAMIASFFAARNVLGLYFSYVFWAASELELGSPRPGGFPAWGVHSFRAANVCLNLLNAFWLFKMLTKAAKALRGSDKDD</sequence>
<evidence type="ECO:0000256" key="2">
    <source>
        <dbReference type="ARBA" id="ARBA00022692"/>
    </source>
</evidence>
<dbReference type="EMBL" id="GBEZ01023137">
    <property type="protein sequence ID" value="JAC63732.1"/>
    <property type="molecule type" value="Transcribed_RNA"/>
</dbReference>
<dbReference type="GO" id="GO:0005783">
    <property type="term" value="C:endoplasmic reticulum"/>
    <property type="evidence" value="ECO:0007669"/>
    <property type="project" value="TreeGrafter"/>
</dbReference>
<protein>
    <submittedName>
        <fullName evidence="8">Tlc domain-containing protein</fullName>
    </submittedName>
</protein>
<evidence type="ECO:0000256" key="6">
    <source>
        <dbReference type="SAM" id="Phobius"/>
    </source>
</evidence>
<feature type="transmembrane region" description="Helical" evidence="6">
    <location>
        <begin position="121"/>
        <end position="139"/>
    </location>
</feature>
<dbReference type="AlphaFoldDB" id="A0A061QSV5"/>
<dbReference type="PANTHER" id="PTHR13439:SF0">
    <property type="entry name" value="TOPOISOMERASE I DAMAGE AFFECTED PROTEIN 4"/>
    <property type="match status" value="1"/>
</dbReference>
<evidence type="ECO:0000256" key="5">
    <source>
        <dbReference type="PROSITE-ProRule" id="PRU00205"/>
    </source>
</evidence>
<dbReference type="PROSITE" id="PS50922">
    <property type="entry name" value="TLC"/>
    <property type="match status" value="1"/>
</dbReference>
<keyword evidence="2 5" id="KW-0812">Transmembrane</keyword>
<feature type="transmembrane region" description="Helical" evidence="6">
    <location>
        <begin position="55"/>
        <end position="77"/>
    </location>
</feature>
<feature type="transmembrane region" description="Helical" evidence="6">
    <location>
        <begin position="178"/>
        <end position="204"/>
    </location>
</feature>
<reference evidence="8" key="1">
    <citation type="submission" date="2014-05" db="EMBL/GenBank/DDBJ databases">
        <title>The transcriptome of the halophilic microalga Tetraselmis sp. GSL018 isolated from the Great Salt Lake, Utah.</title>
        <authorList>
            <person name="Jinkerson R.E."/>
            <person name="D'Adamo S."/>
            <person name="Posewitz M.C."/>
        </authorList>
    </citation>
    <scope>NUCLEOTIDE SEQUENCE</scope>
    <source>
        <strain evidence="8">GSL018</strain>
    </source>
</reference>
<feature type="transmembrane region" description="Helical" evidence="6">
    <location>
        <begin position="145"/>
        <end position="166"/>
    </location>
</feature>